<gene>
    <name evidence="1" type="ORF">E3U43_008620</name>
</gene>
<sequence>MLKKKDFHKDPEGEQQQQQQQKKKGAKFKPIKVLKRLSHKGEPGKSPRKEKSP</sequence>
<protein>
    <submittedName>
        <fullName evidence="1">Uncharacterized protein</fullName>
    </submittedName>
</protein>
<organism evidence="1 2">
    <name type="scientific">Larimichthys crocea</name>
    <name type="common">Large yellow croaker</name>
    <name type="synonym">Pseudosciaena crocea</name>
    <dbReference type="NCBI Taxonomy" id="215358"/>
    <lineage>
        <taxon>Eukaryota</taxon>
        <taxon>Metazoa</taxon>
        <taxon>Chordata</taxon>
        <taxon>Craniata</taxon>
        <taxon>Vertebrata</taxon>
        <taxon>Euteleostomi</taxon>
        <taxon>Actinopterygii</taxon>
        <taxon>Neopterygii</taxon>
        <taxon>Teleostei</taxon>
        <taxon>Neoteleostei</taxon>
        <taxon>Acanthomorphata</taxon>
        <taxon>Eupercaria</taxon>
        <taxon>Sciaenidae</taxon>
        <taxon>Larimichthys</taxon>
    </lineage>
</organism>
<comment type="caution">
    <text evidence="1">The sequence shown here is derived from an EMBL/GenBank/DDBJ whole genome shotgun (WGS) entry which is preliminary data.</text>
</comment>
<dbReference type="Proteomes" id="UP000793456">
    <property type="component" value="Chromosome I"/>
</dbReference>
<reference evidence="1" key="1">
    <citation type="submission" date="2018-11" db="EMBL/GenBank/DDBJ databases">
        <title>The sequence and de novo assembly of Larimichthys crocea genome using PacBio and Hi-C technologies.</title>
        <authorList>
            <person name="Xu P."/>
            <person name="Chen B."/>
            <person name="Zhou Z."/>
            <person name="Ke Q."/>
            <person name="Wu Y."/>
            <person name="Bai H."/>
            <person name="Pu F."/>
        </authorList>
    </citation>
    <scope>NUCLEOTIDE SEQUENCE</scope>
    <source>
        <tissue evidence="1">Muscle</tissue>
    </source>
</reference>
<evidence type="ECO:0000313" key="2">
    <source>
        <dbReference type="Proteomes" id="UP000793456"/>
    </source>
</evidence>
<keyword evidence="2" id="KW-1185">Reference proteome</keyword>
<proteinExistence type="predicted"/>
<dbReference type="EMBL" id="CM011674">
    <property type="protein sequence ID" value="TMS23314.1"/>
    <property type="molecule type" value="Genomic_DNA"/>
</dbReference>
<name>A0ACD3RX17_LARCR</name>
<accession>A0ACD3RX17</accession>
<evidence type="ECO:0000313" key="1">
    <source>
        <dbReference type="EMBL" id="TMS23314.1"/>
    </source>
</evidence>